<sequence>MVLLQLTPFQASTIENDLIRQTPGFHRRQLEGHSAGTTFRQGTSAVVTRISIMAALGFERLVREPARLESIVVVRAFPRTASRLLDVLLRDETEYFGIPDKSLAYTRTFLSCLILLAGRKVQASSRRIATPDHVSYVSSVKIKIVSKPSIESYAPYASTKSSLPTVPSPQKQSLCSNHSFLLQLSISKETYVPSLTELNNDTDQASHFTLFLQPNTQLLHPQARIIFQSNEVDASQSIPLAHNIFPEEVLAYSGYIIKQSAFKSWEDEEKYLDDLPHLQTYNPTWARILIHQKQGSACVHDLEKIVLEGAFEVDGRVWHIKAQDSYQRIKGSKDFSLSQYQGAELLVAWSDPQITSPAFSPLSGRTSFSNANNSLDIPFHNIVTPKIQTFKHEHSALQRSSHRFFKRSVIKDFSGKAKSTDYAQTIGYTDGCPKSRKVLYIGVAADCTYVAKYGSQRAARLAILTNVNTVSSVYEKFFNISLAIVELNIQTGPCPSKASAEVPWNIGCPASGPGGLDLVGRLNEFSRWRGSKGGDDGAGLWLLMTDCPDGNGHEVGLAWLGTMCKVDAEKGISDGIASGTAVTAANPNEWQVMAHELAHTLGAPHDCDAKCTSADQCCPWSASKCACSGNYIMTPTSTTPTSSFSPCSIGSICSSLKSGLDTSCLSEAGSHPKIQLQQCGNGIVEDGEECDPGSQDSPCCNASTCKFSEKAVCDPRSSDCCTETCQFADTSKVCRPGRDLVCDEAERCSGTSAQCPQDVFAKNGLSCGPEGSGLTCAAGTCKSRDQQCQSLGKRMKLDLKKACDPSVSTDCLLACVQPKNPNQCMVMQEEKFSEGLACGCGGFCDAKGECVGGKKEGCSSNWTPA</sequence>
<name>A0A9Q3EEB2_9BASI</name>
<evidence type="ECO:0000313" key="8">
    <source>
        <dbReference type="Proteomes" id="UP000765509"/>
    </source>
</evidence>
<keyword evidence="1" id="KW-1015">Disulfide bond</keyword>
<comment type="caution">
    <text evidence="7">The sequence shown here is derived from an EMBL/GenBank/DDBJ whole genome shotgun (WGS) entry which is preliminary data.</text>
</comment>
<dbReference type="FunFam" id="4.10.70.10:FF:000003">
    <property type="entry name" value="Disintegrin and metalloproteinase domain-containing protein 17"/>
    <property type="match status" value="1"/>
</dbReference>
<evidence type="ECO:0000256" key="3">
    <source>
        <dbReference type="ARBA" id="ARBA00074021"/>
    </source>
</evidence>
<dbReference type="GO" id="GO:0046872">
    <property type="term" value="F:metal ion binding"/>
    <property type="evidence" value="ECO:0007669"/>
    <property type="project" value="UniProtKB-KW"/>
</dbReference>
<evidence type="ECO:0000259" key="5">
    <source>
        <dbReference type="PROSITE" id="PS50214"/>
    </source>
</evidence>
<dbReference type="SUPFAM" id="SSF55486">
    <property type="entry name" value="Metalloproteases ('zincins'), catalytic domain"/>
    <property type="match status" value="1"/>
</dbReference>
<dbReference type="Proteomes" id="UP000765509">
    <property type="component" value="Unassembled WGS sequence"/>
</dbReference>
<evidence type="ECO:0000313" key="7">
    <source>
        <dbReference type="EMBL" id="MBW0518542.1"/>
    </source>
</evidence>
<accession>A0A9Q3EEB2</accession>
<dbReference type="InterPro" id="IPR024079">
    <property type="entry name" value="MetalloPept_cat_dom_sf"/>
</dbReference>
<keyword evidence="4" id="KW-0479">Metal-binding</keyword>
<feature type="active site" evidence="4">
    <location>
        <position position="596"/>
    </location>
</feature>
<dbReference type="SMART" id="SM00050">
    <property type="entry name" value="DISIN"/>
    <property type="match status" value="1"/>
</dbReference>
<protein>
    <recommendedName>
        <fullName evidence="3">Disintegrin and metalloproteinase domain-containing protein B</fullName>
    </recommendedName>
</protein>
<keyword evidence="4" id="KW-0862">Zinc</keyword>
<proteinExistence type="predicted"/>
<dbReference type="PANTHER" id="PTHR11905:SF159">
    <property type="entry name" value="ADAM METALLOPROTEASE"/>
    <property type="match status" value="1"/>
</dbReference>
<gene>
    <name evidence="7" type="ORF">O181_058257</name>
</gene>
<feature type="binding site" evidence="4">
    <location>
        <position position="605"/>
    </location>
    <ligand>
        <name>Zn(2+)</name>
        <dbReference type="ChEBI" id="CHEBI:29105"/>
        <note>catalytic</note>
    </ligand>
</feature>
<dbReference type="Gene3D" id="3.40.390.10">
    <property type="entry name" value="Collagenase (Catalytic Domain)"/>
    <property type="match status" value="1"/>
</dbReference>
<dbReference type="PANTHER" id="PTHR11905">
    <property type="entry name" value="ADAM A DISINTEGRIN AND METALLOPROTEASE DOMAIN"/>
    <property type="match status" value="1"/>
</dbReference>
<dbReference type="InterPro" id="IPR001590">
    <property type="entry name" value="Peptidase_M12B"/>
</dbReference>
<evidence type="ECO:0000259" key="6">
    <source>
        <dbReference type="PROSITE" id="PS50215"/>
    </source>
</evidence>
<dbReference type="InterPro" id="IPR036436">
    <property type="entry name" value="Disintegrin_dom_sf"/>
</dbReference>
<organism evidence="7 8">
    <name type="scientific">Austropuccinia psidii MF-1</name>
    <dbReference type="NCBI Taxonomy" id="1389203"/>
    <lineage>
        <taxon>Eukaryota</taxon>
        <taxon>Fungi</taxon>
        <taxon>Dikarya</taxon>
        <taxon>Basidiomycota</taxon>
        <taxon>Pucciniomycotina</taxon>
        <taxon>Pucciniomycetes</taxon>
        <taxon>Pucciniales</taxon>
        <taxon>Sphaerophragmiaceae</taxon>
        <taxon>Austropuccinia</taxon>
    </lineage>
</organism>
<evidence type="ECO:0000256" key="4">
    <source>
        <dbReference type="PROSITE-ProRule" id="PRU00276"/>
    </source>
</evidence>
<dbReference type="OrthoDB" id="5951731at2759"/>
<dbReference type="InterPro" id="IPR001762">
    <property type="entry name" value="Disintegrin_dom"/>
</dbReference>
<dbReference type="Pfam" id="PF13688">
    <property type="entry name" value="Reprolysin_5"/>
    <property type="match status" value="1"/>
</dbReference>
<feature type="binding site" evidence="4">
    <location>
        <position position="599"/>
    </location>
    <ligand>
        <name>Zn(2+)</name>
        <dbReference type="ChEBI" id="CHEBI:29105"/>
        <note>catalytic</note>
    </ligand>
</feature>
<comment type="function">
    <text evidence="2">Probable zinc protease.</text>
</comment>
<dbReference type="SUPFAM" id="SSF57552">
    <property type="entry name" value="Blood coagulation inhibitor (disintegrin)"/>
    <property type="match status" value="1"/>
</dbReference>
<feature type="binding site" evidence="4">
    <location>
        <position position="595"/>
    </location>
    <ligand>
        <name>Zn(2+)</name>
        <dbReference type="ChEBI" id="CHEBI:29105"/>
        <note>catalytic</note>
    </ligand>
</feature>
<dbReference type="GO" id="GO:0006508">
    <property type="term" value="P:proteolysis"/>
    <property type="evidence" value="ECO:0007669"/>
    <property type="project" value="InterPro"/>
</dbReference>
<comment type="caution">
    <text evidence="4">Lacks conserved residue(s) required for the propagation of feature annotation.</text>
</comment>
<dbReference type="PROSITE" id="PS50215">
    <property type="entry name" value="ADAM_MEPRO"/>
    <property type="match status" value="1"/>
</dbReference>
<feature type="domain" description="Peptidase M12B" evidence="6">
    <location>
        <begin position="437"/>
        <end position="668"/>
    </location>
</feature>
<dbReference type="PROSITE" id="PS50214">
    <property type="entry name" value="DISINTEGRIN_2"/>
    <property type="match status" value="1"/>
</dbReference>
<dbReference type="GO" id="GO:0004222">
    <property type="term" value="F:metalloendopeptidase activity"/>
    <property type="evidence" value="ECO:0007669"/>
    <property type="project" value="InterPro"/>
</dbReference>
<feature type="domain" description="Disintegrin" evidence="5">
    <location>
        <begin position="676"/>
        <end position="763"/>
    </location>
</feature>
<evidence type="ECO:0000256" key="2">
    <source>
        <dbReference type="ARBA" id="ARBA00056552"/>
    </source>
</evidence>
<dbReference type="AlphaFoldDB" id="A0A9Q3EEB2"/>
<reference evidence="7" key="1">
    <citation type="submission" date="2021-03" db="EMBL/GenBank/DDBJ databases">
        <title>Draft genome sequence of rust myrtle Austropuccinia psidii MF-1, a brazilian biotype.</title>
        <authorList>
            <person name="Quecine M.C."/>
            <person name="Pachon D.M.R."/>
            <person name="Bonatelli M.L."/>
            <person name="Correr F.H."/>
            <person name="Franceschini L.M."/>
            <person name="Leite T.F."/>
            <person name="Margarido G.R.A."/>
            <person name="Almeida C.A."/>
            <person name="Ferrarezi J.A."/>
            <person name="Labate C.A."/>
        </authorList>
    </citation>
    <scope>NUCLEOTIDE SEQUENCE</scope>
    <source>
        <strain evidence="7">MF-1</strain>
    </source>
</reference>
<evidence type="ECO:0000256" key="1">
    <source>
        <dbReference type="ARBA" id="ARBA00023157"/>
    </source>
</evidence>
<keyword evidence="8" id="KW-1185">Reference proteome</keyword>
<dbReference type="Gene3D" id="4.10.70.10">
    <property type="entry name" value="Disintegrin domain"/>
    <property type="match status" value="1"/>
</dbReference>
<dbReference type="EMBL" id="AVOT02026714">
    <property type="protein sequence ID" value="MBW0518542.1"/>
    <property type="molecule type" value="Genomic_DNA"/>
</dbReference>
<dbReference type="Pfam" id="PF00200">
    <property type="entry name" value="Disintegrin"/>
    <property type="match status" value="1"/>
</dbReference>